<proteinExistence type="inferred from homology"/>
<feature type="transmembrane region" description="Helical" evidence="5">
    <location>
        <begin position="203"/>
        <end position="221"/>
    </location>
</feature>
<dbReference type="GO" id="GO:0009060">
    <property type="term" value="P:aerobic respiration"/>
    <property type="evidence" value="ECO:0007669"/>
    <property type="project" value="TreeGrafter"/>
</dbReference>
<dbReference type="PANTHER" id="PTHR11432:SF3">
    <property type="entry name" value="NADH-UBIQUINONE OXIDOREDUCTASE CHAIN 1"/>
    <property type="match status" value="1"/>
</dbReference>
<comment type="caution">
    <text evidence="6">The sequence shown here is derived from an EMBL/GenBank/DDBJ whole genome shotgun (WGS) entry which is preliminary data.</text>
</comment>
<dbReference type="EMBL" id="SNRY01000780">
    <property type="protein sequence ID" value="KAA6336566.1"/>
    <property type="molecule type" value="Genomic_DNA"/>
</dbReference>
<feature type="transmembrane region" description="Helical" evidence="5">
    <location>
        <begin position="333"/>
        <end position="354"/>
    </location>
</feature>
<organism evidence="6">
    <name type="scientific">termite gut metagenome</name>
    <dbReference type="NCBI Taxonomy" id="433724"/>
    <lineage>
        <taxon>unclassified sequences</taxon>
        <taxon>metagenomes</taxon>
        <taxon>organismal metagenomes</taxon>
    </lineage>
</organism>
<dbReference type="AlphaFoldDB" id="A0A5J4RRN4"/>
<gene>
    <name evidence="6" type="ORF">EZS27_015287</name>
</gene>
<evidence type="ECO:0000256" key="2">
    <source>
        <dbReference type="ARBA" id="ARBA00022692"/>
    </source>
</evidence>
<feature type="transmembrane region" description="Helical" evidence="5">
    <location>
        <begin position="22"/>
        <end position="49"/>
    </location>
</feature>
<dbReference type="InterPro" id="IPR001694">
    <property type="entry name" value="NADH_UbQ_OxRdtase_su1/FPO"/>
</dbReference>
<keyword evidence="4 5" id="KW-0472">Membrane</keyword>
<accession>A0A5J4RRN4</accession>
<protein>
    <submittedName>
        <fullName evidence="6">NADH-quinone oxidoreductase subunit H</fullName>
    </submittedName>
</protein>
<dbReference type="HAMAP" id="MF_01350">
    <property type="entry name" value="NDH1_NuoH"/>
    <property type="match status" value="1"/>
</dbReference>
<dbReference type="NCBIfam" id="NF004741">
    <property type="entry name" value="PRK06076.1-2"/>
    <property type="match status" value="1"/>
</dbReference>
<evidence type="ECO:0000256" key="4">
    <source>
        <dbReference type="ARBA" id="ARBA00023136"/>
    </source>
</evidence>
<comment type="subcellular location">
    <subcellularLocation>
        <location evidence="1">Membrane</location>
        <topology evidence="1">Multi-pass membrane protein</topology>
    </subcellularLocation>
</comment>
<feature type="transmembrane region" description="Helical" evidence="5">
    <location>
        <begin position="96"/>
        <end position="119"/>
    </location>
</feature>
<keyword evidence="3 5" id="KW-1133">Transmembrane helix</keyword>
<sequence>MFDFGILTNRIDGLLTSFMPEWLALTTECVLIGLCIIVAYAVLAIILIYMERKVCAFFQCRLGPLRVGKWGSLQLFADVIKMLIKEIISLRQSDKFLYKLAPFIVITASVLAFSCLPINKGLEVLDFNVGVFFLIAVSSIGVIGILLAGWGSNNKYSLIGAMRSGAQIISYELSVGMSMLTMIVLAGTMQFSQIVEAQAGGWFIFKGHISALIAFVIYLIAGNAEANRGPFDLPEAESELTAGYHTEYSGMHFGFFYLAEYLNMFIVAAVAATVFLGGWMPLHVVGLESFNALMDYIPGFVWFFGKAFFVVFLLMWIKWTFPRLRIDQLLKLEWMYLLPISMANLILMVLIVIFEIHF</sequence>
<reference evidence="6" key="1">
    <citation type="submission" date="2019-03" db="EMBL/GenBank/DDBJ databases">
        <title>Single cell metagenomics reveals metabolic interactions within the superorganism composed of flagellate Streblomastix strix and complex community of Bacteroidetes bacteria on its surface.</title>
        <authorList>
            <person name="Treitli S.C."/>
            <person name="Kolisko M."/>
            <person name="Husnik F."/>
            <person name="Keeling P."/>
            <person name="Hampl V."/>
        </authorList>
    </citation>
    <scope>NUCLEOTIDE SEQUENCE</scope>
    <source>
        <strain evidence="6">STM</strain>
    </source>
</reference>
<evidence type="ECO:0000313" key="6">
    <source>
        <dbReference type="EMBL" id="KAA6336566.1"/>
    </source>
</evidence>
<feature type="transmembrane region" description="Helical" evidence="5">
    <location>
        <begin position="171"/>
        <end position="191"/>
    </location>
</feature>
<dbReference type="InterPro" id="IPR018086">
    <property type="entry name" value="NADH_UbQ_OxRdtase_su1_CS"/>
</dbReference>
<feature type="transmembrane region" description="Helical" evidence="5">
    <location>
        <begin position="261"/>
        <end position="280"/>
    </location>
</feature>
<feature type="transmembrane region" description="Helical" evidence="5">
    <location>
        <begin position="300"/>
        <end position="321"/>
    </location>
</feature>
<evidence type="ECO:0000256" key="1">
    <source>
        <dbReference type="ARBA" id="ARBA00004141"/>
    </source>
</evidence>
<evidence type="ECO:0000256" key="3">
    <source>
        <dbReference type="ARBA" id="ARBA00022989"/>
    </source>
</evidence>
<keyword evidence="2 5" id="KW-0812">Transmembrane</keyword>
<name>A0A5J4RRN4_9ZZZZ</name>
<dbReference type="GO" id="GO:0016020">
    <property type="term" value="C:membrane"/>
    <property type="evidence" value="ECO:0007669"/>
    <property type="project" value="UniProtKB-SubCell"/>
</dbReference>
<dbReference type="GO" id="GO:0003954">
    <property type="term" value="F:NADH dehydrogenase activity"/>
    <property type="evidence" value="ECO:0007669"/>
    <property type="project" value="TreeGrafter"/>
</dbReference>
<dbReference type="PROSITE" id="PS00668">
    <property type="entry name" value="COMPLEX1_ND1_2"/>
    <property type="match status" value="1"/>
</dbReference>
<dbReference type="PANTHER" id="PTHR11432">
    <property type="entry name" value="NADH DEHYDROGENASE SUBUNIT 1"/>
    <property type="match status" value="1"/>
</dbReference>
<dbReference type="Pfam" id="PF00146">
    <property type="entry name" value="NADHdh"/>
    <property type="match status" value="1"/>
</dbReference>
<feature type="transmembrane region" description="Helical" evidence="5">
    <location>
        <begin position="131"/>
        <end position="150"/>
    </location>
</feature>
<evidence type="ECO:0000256" key="5">
    <source>
        <dbReference type="SAM" id="Phobius"/>
    </source>
</evidence>